<protein>
    <submittedName>
        <fullName evidence="3">Uncharacterized protein</fullName>
    </submittedName>
</protein>
<feature type="coiled-coil region" evidence="1">
    <location>
        <begin position="314"/>
        <end position="348"/>
    </location>
</feature>
<feature type="coiled-coil region" evidence="1">
    <location>
        <begin position="21"/>
        <end position="48"/>
    </location>
</feature>
<evidence type="ECO:0000313" key="3">
    <source>
        <dbReference type="WBParaSite" id="SPAL_0001242600.1"/>
    </source>
</evidence>
<reference evidence="3" key="1">
    <citation type="submission" date="2017-02" db="UniProtKB">
        <authorList>
            <consortium name="WormBaseParasite"/>
        </authorList>
    </citation>
    <scope>IDENTIFICATION</scope>
</reference>
<keyword evidence="2" id="KW-1185">Reference proteome</keyword>
<sequence length="386" mass="44697">MNPEMNAEVNNDEEGIAIEYIKELEGYLAEAKNKREKLKNVVAKRSHDAKTLRKAARRCDEALKGVENSRKIRTTEILSCISEMERVSLESQELVKEFRKIEKVRKQSCNMEVGDNDEIVNVVEEDSFLTKMLEKIVLVGEETMKMMRVADVTKEESKSLDREIARLQFRMTLLKENEEMLKRLEGDLQDSDNGQPALEMECDEQNGNHINNDDFVNLMEKLDVETKGNVELQIEYKEIKEDLSNLEALSHKVDVLTELSEMSASQMMSQDLNEILKDFPELEDDIVRFKNSMSKLTDKKTSQLSVFNSLQSSHNENIKKLDSLRQERKRLQKTVTELKNEVDCLKEQAGDKAYMLDNSILDKLRLDSTMLEECINVTKQIEDERK</sequence>
<keyword evidence="1" id="KW-0175">Coiled coil</keyword>
<organism evidence="2 3">
    <name type="scientific">Strongyloides papillosus</name>
    <name type="common">Intestinal threadworm</name>
    <dbReference type="NCBI Taxonomy" id="174720"/>
    <lineage>
        <taxon>Eukaryota</taxon>
        <taxon>Metazoa</taxon>
        <taxon>Ecdysozoa</taxon>
        <taxon>Nematoda</taxon>
        <taxon>Chromadorea</taxon>
        <taxon>Rhabditida</taxon>
        <taxon>Tylenchina</taxon>
        <taxon>Panagrolaimomorpha</taxon>
        <taxon>Strongyloidoidea</taxon>
        <taxon>Strongyloididae</taxon>
        <taxon>Strongyloides</taxon>
    </lineage>
</organism>
<accession>A0A0N5C371</accession>
<evidence type="ECO:0000256" key="1">
    <source>
        <dbReference type="SAM" id="Coils"/>
    </source>
</evidence>
<name>A0A0N5C371_STREA</name>
<proteinExistence type="predicted"/>
<dbReference type="Proteomes" id="UP000046392">
    <property type="component" value="Unplaced"/>
</dbReference>
<evidence type="ECO:0000313" key="2">
    <source>
        <dbReference type="Proteomes" id="UP000046392"/>
    </source>
</evidence>
<dbReference type="AlphaFoldDB" id="A0A0N5C371"/>
<dbReference type="WBParaSite" id="SPAL_0001242600.1">
    <property type="protein sequence ID" value="SPAL_0001242600.1"/>
    <property type="gene ID" value="SPAL_0001242600"/>
</dbReference>